<dbReference type="EMBL" id="JACYFC010000002">
    <property type="protein sequence ID" value="MBD5771048.1"/>
    <property type="molecule type" value="Genomic_DNA"/>
</dbReference>
<accession>A0ABR8P0U1</accession>
<dbReference type="EC" id="2.7.1.92" evidence="8"/>
<dbReference type="InterPro" id="IPR002173">
    <property type="entry name" value="Carboh/pur_kinase_PfkB_CS"/>
</dbReference>
<keyword evidence="3" id="KW-0547">Nucleotide-binding</keyword>
<evidence type="ECO:0000256" key="4">
    <source>
        <dbReference type="ARBA" id="ARBA00022777"/>
    </source>
</evidence>
<feature type="domain" description="DUF2090" evidence="7">
    <location>
        <begin position="325"/>
        <end position="649"/>
    </location>
</feature>
<evidence type="ECO:0000256" key="2">
    <source>
        <dbReference type="ARBA" id="ARBA00022679"/>
    </source>
</evidence>
<keyword evidence="5" id="KW-0067">ATP-binding</keyword>
<dbReference type="Gene3D" id="3.40.1190.20">
    <property type="match status" value="1"/>
</dbReference>
<dbReference type="InterPro" id="IPR050306">
    <property type="entry name" value="PfkB_Carbo_kinase"/>
</dbReference>
<dbReference type="InterPro" id="IPR011611">
    <property type="entry name" value="PfkB_dom"/>
</dbReference>
<evidence type="ECO:0000256" key="5">
    <source>
        <dbReference type="ARBA" id="ARBA00022840"/>
    </source>
</evidence>
<dbReference type="GO" id="GO:0047590">
    <property type="term" value="F:5-dehydro-2-deoxygluconokinase activity"/>
    <property type="evidence" value="ECO:0007669"/>
    <property type="project" value="UniProtKB-EC"/>
</dbReference>
<dbReference type="CDD" id="cd01166">
    <property type="entry name" value="KdgK"/>
    <property type="match status" value="1"/>
</dbReference>
<dbReference type="InterPro" id="IPR018659">
    <property type="entry name" value="DUF2090"/>
</dbReference>
<evidence type="ECO:0000256" key="1">
    <source>
        <dbReference type="ARBA" id="ARBA00010688"/>
    </source>
</evidence>
<dbReference type="InterPro" id="IPR013785">
    <property type="entry name" value="Aldolase_TIM"/>
</dbReference>
<gene>
    <name evidence="8" type="primary">iolC</name>
    <name evidence="8" type="ORF">IF202_08275</name>
</gene>
<dbReference type="InterPro" id="IPR029056">
    <property type="entry name" value="Ribokinase-like"/>
</dbReference>
<dbReference type="PROSITE" id="PS00584">
    <property type="entry name" value="PFKB_KINASES_2"/>
    <property type="match status" value="1"/>
</dbReference>
<dbReference type="Pfam" id="PF00294">
    <property type="entry name" value="PfkB"/>
    <property type="match status" value="1"/>
</dbReference>
<reference evidence="8 9" key="1">
    <citation type="submission" date="2020-09" db="EMBL/GenBank/DDBJ databases">
        <title>Marinomonas sp. nov., isolated from the cysticercosis algae of Qingdao, China.</title>
        <authorList>
            <person name="Sun X."/>
        </authorList>
    </citation>
    <scope>NUCLEOTIDE SEQUENCE [LARGE SCALE GENOMIC DNA]</scope>
    <source>
        <strain evidence="8 9">SM2066</strain>
    </source>
</reference>
<evidence type="ECO:0000313" key="8">
    <source>
        <dbReference type="EMBL" id="MBD5771048.1"/>
    </source>
</evidence>
<dbReference type="RefSeq" id="WP_191594402.1">
    <property type="nucleotide sequence ID" value="NZ_JACYFC010000002.1"/>
</dbReference>
<organism evidence="8 9">
    <name type="scientific">Marinomonas colpomeniae</name>
    <dbReference type="NCBI Taxonomy" id="2774408"/>
    <lineage>
        <taxon>Bacteria</taxon>
        <taxon>Pseudomonadati</taxon>
        <taxon>Pseudomonadota</taxon>
        <taxon>Gammaproteobacteria</taxon>
        <taxon>Oceanospirillales</taxon>
        <taxon>Oceanospirillaceae</taxon>
        <taxon>Marinomonas</taxon>
    </lineage>
</organism>
<evidence type="ECO:0000256" key="3">
    <source>
        <dbReference type="ARBA" id="ARBA00022741"/>
    </source>
</evidence>
<dbReference type="NCBIfam" id="TIGR04382">
    <property type="entry name" value="myo_inos_iolC_N"/>
    <property type="match status" value="1"/>
</dbReference>
<evidence type="ECO:0000259" key="7">
    <source>
        <dbReference type="Pfam" id="PF09863"/>
    </source>
</evidence>
<dbReference type="PANTHER" id="PTHR43085:SF49">
    <property type="entry name" value="5-DEHYDRO-2-DEOXYGLUCONOKINASE"/>
    <property type="match status" value="1"/>
</dbReference>
<evidence type="ECO:0000259" key="6">
    <source>
        <dbReference type="Pfam" id="PF00294"/>
    </source>
</evidence>
<sequence>MTNKNLDLICLGRAAVDFYSEQIGSRLEDVNSFAKYLGGSSCNIAFGTSRLGLKSAMLTRVGDEHMGRFIKEELERANVDTSHVITDPERLTGLVVLGIKDKDTFPLIFYRQDCADMAIAKEDFDKNFIGSAKALLITGTHFSTKSTYATSKQALEYAKQTNTKRVLDIDYRPVLWGLTNPGDGETRFISNNKVSTHLQSILSDFDLIVGTEEEIHIAGASTDTITALNRVRELSNATIVLKLGSQGCTVFENDIPQRADEFIVHTGVLVDVMNVLGAGDAFMSGFLRGWIRGESHKNCCDYANACGALVVSRHGCAPAAPSSEELDHYLKNAHQIERPDLDTELNHLHRVTTERLPYDWQNLCIFAFDHRKQLHDMALEEGDLEEGKVVERISHLKSLFVQALESQMKTDVKLGKTAINITPIQHGVLIDDTYGQDALNDVTGRHLWIGRPVEVPGSRPLELEGGRSIGSRLKSWPKEHIVKCLVFYHNQDEKQLRHAQERQIIELYHACCVSGHEFLLELIPPKDKDYDDAIYTNSVTRFYDLGVRPDWWKLPPQSIANWQALTKTLETRDPHCRGVVMLGLDAPMTELKQGFTNSTGFNIVKGFAVGRSIFGAPSREWLANRYTDQQLIDAIVTNYTQLITFWQERIPRL</sequence>
<dbReference type="SUPFAM" id="SSF53613">
    <property type="entry name" value="Ribokinase-like"/>
    <property type="match status" value="1"/>
</dbReference>
<feature type="domain" description="Carbohydrate kinase PfkB" evidence="6">
    <location>
        <begin position="7"/>
        <end position="321"/>
    </location>
</feature>
<dbReference type="Pfam" id="PF09863">
    <property type="entry name" value="DUF2090"/>
    <property type="match status" value="1"/>
</dbReference>
<dbReference type="Gene3D" id="3.20.20.70">
    <property type="entry name" value="Aldolase class I"/>
    <property type="match status" value="1"/>
</dbReference>
<protein>
    <submittedName>
        <fullName evidence="8">5-dehydro-2-deoxygluconokinase</fullName>
        <ecNumber evidence="8">2.7.1.92</ecNumber>
    </submittedName>
</protein>
<keyword evidence="9" id="KW-1185">Reference proteome</keyword>
<dbReference type="Gene3D" id="2.20.150.10">
    <property type="entry name" value="putative 5-dehydro-2- deoxygluconokinase"/>
    <property type="match status" value="1"/>
</dbReference>
<comment type="similarity">
    <text evidence="1">Belongs to the carbohydrate kinase PfkB family.</text>
</comment>
<dbReference type="InterPro" id="IPR023314">
    <property type="entry name" value="Myo_inos_IolC-like_sf"/>
</dbReference>
<keyword evidence="4" id="KW-0418">Kinase</keyword>
<dbReference type="PANTHER" id="PTHR43085">
    <property type="entry name" value="HEXOKINASE FAMILY MEMBER"/>
    <property type="match status" value="1"/>
</dbReference>
<dbReference type="InterPro" id="IPR030830">
    <property type="entry name" value="Myo_inos_IolC"/>
</dbReference>
<evidence type="ECO:0000313" key="9">
    <source>
        <dbReference type="Proteomes" id="UP000604161"/>
    </source>
</evidence>
<name>A0ABR8P0U1_9GAMM</name>
<keyword evidence="2 8" id="KW-0808">Transferase</keyword>
<comment type="caution">
    <text evidence="8">The sequence shown here is derived from an EMBL/GenBank/DDBJ whole genome shotgun (WGS) entry which is preliminary data.</text>
</comment>
<proteinExistence type="inferred from homology"/>
<dbReference type="Proteomes" id="UP000604161">
    <property type="component" value="Unassembled WGS sequence"/>
</dbReference>